<proteinExistence type="predicted"/>
<dbReference type="SUPFAM" id="SSF48498">
    <property type="entry name" value="Tetracyclin repressor-like, C-terminal domain"/>
    <property type="match status" value="1"/>
</dbReference>
<dbReference type="Gene3D" id="1.10.357.10">
    <property type="entry name" value="Tetracycline Repressor, domain 2"/>
    <property type="match status" value="1"/>
</dbReference>
<evidence type="ECO:0000259" key="3">
    <source>
        <dbReference type="PROSITE" id="PS50977"/>
    </source>
</evidence>
<name>A0A1H9IS42_9HYPH</name>
<reference evidence="4 5" key="1">
    <citation type="submission" date="2016-10" db="EMBL/GenBank/DDBJ databases">
        <authorList>
            <person name="de Groot N.N."/>
        </authorList>
    </citation>
    <scope>NUCLEOTIDE SEQUENCE [LARGE SCALE GENOMIC DNA]</scope>
    <source>
        <strain evidence="4 5">A52C2</strain>
    </source>
</reference>
<dbReference type="GO" id="GO:0000976">
    <property type="term" value="F:transcription cis-regulatory region binding"/>
    <property type="evidence" value="ECO:0007669"/>
    <property type="project" value="TreeGrafter"/>
</dbReference>
<evidence type="ECO:0000313" key="4">
    <source>
        <dbReference type="EMBL" id="SEQ77390.1"/>
    </source>
</evidence>
<evidence type="ECO:0000256" key="2">
    <source>
        <dbReference type="PROSITE-ProRule" id="PRU00335"/>
    </source>
</evidence>
<dbReference type="GO" id="GO:0003700">
    <property type="term" value="F:DNA-binding transcription factor activity"/>
    <property type="evidence" value="ECO:0007669"/>
    <property type="project" value="TreeGrafter"/>
</dbReference>
<dbReference type="EMBL" id="FOFG01000007">
    <property type="protein sequence ID" value="SEQ77390.1"/>
    <property type="molecule type" value="Genomic_DNA"/>
</dbReference>
<dbReference type="PRINTS" id="PR00455">
    <property type="entry name" value="HTHTETR"/>
</dbReference>
<evidence type="ECO:0000313" key="5">
    <source>
        <dbReference type="Proteomes" id="UP000199647"/>
    </source>
</evidence>
<sequence>MPPLSETKPLRSDAARRRRAILDAARSIFTNEGIEVAIERIAMEAGVGRATVHRNFYDRKGLLIALLDEELDQFAADVAAADLLLHPTALIDAFVRLSLNNAALLPHWQAMNSREPEFSRVRDKFLSIVEAALPAMKASGRMRDDLTAADLELIAGMLGAALKGDTERARQDLTARALDIIKNGVERPE</sequence>
<keyword evidence="5" id="KW-1185">Reference proteome</keyword>
<dbReference type="InterPro" id="IPR036271">
    <property type="entry name" value="Tet_transcr_reg_TetR-rel_C_sf"/>
</dbReference>
<gene>
    <name evidence="4" type="ORF">SAMN05216548_107190</name>
</gene>
<dbReference type="SUPFAM" id="SSF46689">
    <property type="entry name" value="Homeodomain-like"/>
    <property type="match status" value="1"/>
</dbReference>
<dbReference type="InterPro" id="IPR009057">
    <property type="entry name" value="Homeodomain-like_sf"/>
</dbReference>
<dbReference type="InterPro" id="IPR050109">
    <property type="entry name" value="HTH-type_TetR-like_transc_reg"/>
</dbReference>
<dbReference type="RefSeq" id="WP_092496736.1">
    <property type="nucleotide sequence ID" value="NZ_FOFG01000007.1"/>
</dbReference>
<accession>A0A1H9IS42</accession>
<protein>
    <submittedName>
        <fullName evidence="4">Transcriptional regulator, TetR family</fullName>
    </submittedName>
</protein>
<dbReference type="Proteomes" id="UP000199647">
    <property type="component" value="Unassembled WGS sequence"/>
</dbReference>
<keyword evidence="1 2" id="KW-0238">DNA-binding</keyword>
<evidence type="ECO:0000256" key="1">
    <source>
        <dbReference type="ARBA" id="ARBA00023125"/>
    </source>
</evidence>
<dbReference type="Pfam" id="PF00440">
    <property type="entry name" value="TetR_N"/>
    <property type="match status" value="1"/>
</dbReference>
<organism evidence="4 5">
    <name type="scientific">Faunimonas pinastri</name>
    <dbReference type="NCBI Taxonomy" id="1855383"/>
    <lineage>
        <taxon>Bacteria</taxon>
        <taxon>Pseudomonadati</taxon>
        <taxon>Pseudomonadota</taxon>
        <taxon>Alphaproteobacteria</taxon>
        <taxon>Hyphomicrobiales</taxon>
        <taxon>Afifellaceae</taxon>
        <taxon>Faunimonas</taxon>
    </lineage>
</organism>
<dbReference type="STRING" id="1855383.SAMN05216548_107190"/>
<feature type="DNA-binding region" description="H-T-H motif" evidence="2">
    <location>
        <begin position="37"/>
        <end position="56"/>
    </location>
</feature>
<feature type="domain" description="HTH tetR-type" evidence="3">
    <location>
        <begin position="15"/>
        <end position="74"/>
    </location>
</feature>
<dbReference type="PANTHER" id="PTHR30055">
    <property type="entry name" value="HTH-TYPE TRANSCRIPTIONAL REGULATOR RUTR"/>
    <property type="match status" value="1"/>
</dbReference>
<dbReference type="PANTHER" id="PTHR30055:SF223">
    <property type="entry name" value="HTH-TYPE TRANSCRIPTIONAL REGULATOR UIDR"/>
    <property type="match status" value="1"/>
</dbReference>
<dbReference type="PROSITE" id="PS50977">
    <property type="entry name" value="HTH_TETR_2"/>
    <property type="match status" value="1"/>
</dbReference>
<dbReference type="InterPro" id="IPR001647">
    <property type="entry name" value="HTH_TetR"/>
</dbReference>
<dbReference type="AlphaFoldDB" id="A0A1H9IS42"/>
<dbReference type="OrthoDB" id="63332at2"/>